<evidence type="ECO:0000256" key="1">
    <source>
        <dbReference type="ARBA" id="ARBA00004370"/>
    </source>
</evidence>
<feature type="transmembrane region" description="Helical" evidence="5">
    <location>
        <begin position="587"/>
        <end position="608"/>
    </location>
</feature>
<proteinExistence type="predicted"/>
<dbReference type="EMBL" id="ATBP01000277">
    <property type="protein sequence ID" value="ETR71377.1"/>
    <property type="molecule type" value="Genomic_DNA"/>
</dbReference>
<feature type="transmembrane region" description="Helical" evidence="5">
    <location>
        <begin position="648"/>
        <end position="670"/>
    </location>
</feature>
<dbReference type="InterPro" id="IPR001828">
    <property type="entry name" value="ANF_lig-bd_rcpt"/>
</dbReference>
<dbReference type="SUPFAM" id="SSF53822">
    <property type="entry name" value="Periplasmic binding protein-like I"/>
    <property type="match status" value="1"/>
</dbReference>
<dbReference type="Gene3D" id="3.40.50.2300">
    <property type="match status" value="2"/>
</dbReference>
<feature type="domain" description="Receptor ligand binding region" evidence="6">
    <location>
        <begin position="89"/>
        <end position="355"/>
    </location>
</feature>
<dbReference type="Pfam" id="PF01094">
    <property type="entry name" value="ANF_receptor"/>
    <property type="match status" value="1"/>
</dbReference>
<keyword evidence="3 5" id="KW-1133">Transmembrane helix</keyword>
<evidence type="ECO:0000259" key="6">
    <source>
        <dbReference type="Pfam" id="PF01094"/>
    </source>
</evidence>
<keyword evidence="7" id="KW-0675">Receptor</keyword>
<name>A0A1V1P922_9BACT</name>
<dbReference type="InterPro" id="IPR051010">
    <property type="entry name" value="BCAA_transport"/>
</dbReference>
<evidence type="ECO:0000256" key="2">
    <source>
        <dbReference type="ARBA" id="ARBA00022692"/>
    </source>
</evidence>
<dbReference type="InterPro" id="IPR036734">
    <property type="entry name" value="Neur_chan_lig-bd_sf"/>
</dbReference>
<feature type="transmembrane region" description="Helical" evidence="5">
    <location>
        <begin position="682"/>
        <end position="701"/>
    </location>
</feature>
<dbReference type="PANTHER" id="PTHR30483">
    <property type="entry name" value="LEUCINE-SPECIFIC-BINDING PROTEIN"/>
    <property type="match status" value="1"/>
</dbReference>
<accession>A0A1V1P922</accession>
<evidence type="ECO:0000256" key="4">
    <source>
        <dbReference type="ARBA" id="ARBA00023136"/>
    </source>
</evidence>
<dbReference type="GO" id="GO:0016020">
    <property type="term" value="C:membrane"/>
    <property type="evidence" value="ECO:0007669"/>
    <property type="project" value="UniProtKB-SubCell"/>
</dbReference>
<dbReference type="AlphaFoldDB" id="A0A1V1P922"/>
<sequence>MNHTTTYDDGSIKRADITLMIPAIDPNETQTISLITSDAPLSTEHITLDDVLGSGFTASIALENKGNIVGASIQEFIRNYQVRNIFSGPICSKWQMSGPFIATAEKITQKNDWYFAVAPNNSFQGSFLANYISSSLGHQTCSIIYDSDDYGTSLFRSFEEKARSIGIDIKNVWTFDKTDPRFPTQIRQLISQVRSTSHPGIIFVATHANEGAQIISSLRYPGADCQVIGPDSFSTNAFIKNLSKYPQEKTRPGYYSDGIYTVTPFLADFNNEYSQKFISSYVKLFHKKPSWVSACYYDATHIAVKAMQELEGEEKIRHNRMQIKNVLASKYNIETSEQGVCGPIFFDKDRNVKHPLRVCVYKNQQLAPDYVQYNLITNPMGEDNTFEKILNKQLITSGDIIMNKMRIVFSGIHVNEISNFDTQKGVYTMDFFLWFRFQGEFDEKDITFLNAVSPIQLTKCIAEYKNKEAVTRAYHLKEKFYTLLDFQRFPFETHDLSIKLRHRKQTSDKLMLIPDNDEPYLNQLLKIDGHKTVVKIQGWTVGDTYKYNGIVSYESSLGIPVQYHLKRPIVYSTNSVTVRIKRNNLSFAIKLLTPAFLLFILFFTVSLLHYRYHFHYFFSLLMVLFISAIFLFKSFLIINVSYMLLLQYVYLSLFISSSAGIIIYIIILLLRVPDRYKKRLSRYLRALTIVCVFAILYYAYISYKPLNFNKFVHVYKKHEPLNEFNIH</sequence>
<dbReference type="Gene3D" id="2.70.170.10">
    <property type="entry name" value="Neurotransmitter-gated ion-channel ligand-binding domain"/>
    <property type="match status" value="1"/>
</dbReference>
<evidence type="ECO:0000256" key="5">
    <source>
        <dbReference type="SAM" id="Phobius"/>
    </source>
</evidence>
<dbReference type="PANTHER" id="PTHR30483:SF6">
    <property type="entry name" value="PERIPLASMIC BINDING PROTEIN OF ABC TRANSPORTER FOR NATURAL AMINO ACIDS"/>
    <property type="match status" value="1"/>
</dbReference>
<dbReference type="Proteomes" id="UP000189670">
    <property type="component" value="Unassembled WGS sequence"/>
</dbReference>
<gene>
    <name evidence="7" type="ORF">OMM_02532</name>
</gene>
<dbReference type="GO" id="GO:0005230">
    <property type="term" value="F:extracellular ligand-gated monoatomic ion channel activity"/>
    <property type="evidence" value="ECO:0007669"/>
    <property type="project" value="InterPro"/>
</dbReference>
<reference evidence="8" key="1">
    <citation type="submission" date="2012-11" db="EMBL/GenBank/DDBJ databases">
        <authorList>
            <person name="Lucero-Rivera Y.E."/>
            <person name="Tovar-Ramirez D."/>
        </authorList>
    </citation>
    <scope>NUCLEOTIDE SEQUENCE [LARGE SCALE GENOMIC DNA]</scope>
    <source>
        <strain evidence="8">Araruama</strain>
    </source>
</reference>
<comment type="caution">
    <text evidence="7">The sequence shown here is derived from an EMBL/GenBank/DDBJ whole genome shotgun (WGS) entry which is preliminary data.</text>
</comment>
<feature type="transmembrane region" description="Helical" evidence="5">
    <location>
        <begin position="620"/>
        <end position="642"/>
    </location>
</feature>
<evidence type="ECO:0000313" key="7">
    <source>
        <dbReference type="EMBL" id="ETR71377.1"/>
    </source>
</evidence>
<dbReference type="InterPro" id="IPR028082">
    <property type="entry name" value="Peripla_BP_I"/>
</dbReference>
<comment type="subcellular location">
    <subcellularLocation>
        <location evidence="1">Membrane</location>
    </subcellularLocation>
</comment>
<keyword evidence="2 5" id="KW-0812">Transmembrane</keyword>
<keyword evidence="4 5" id="KW-0472">Membrane</keyword>
<evidence type="ECO:0000256" key="3">
    <source>
        <dbReference type="ARBA" id="ARBA00022989"/>
    </source>
</evidence>
<organism evidence="7 8">
    <name type="scientific">Candidatus Magnetoglobus multicellularis str. Araruama</name>
    <dbReference type="NCBI Taxonomy" id="890399"/>
    <lineage>
        <taxon>Bacteria</taxon>
        <taxon>Pseudomonadati</taxon>
        <taxon>Thermodesulfobacteriota</taxon>
        <taxon>Desulfobacteria</taxon>
        <taxon>Desulfobacterales</taxon>
        <taxon>Desulfobacteraceae</taxon>
        <taxon>Candidatus Magnetoglobus</taxon>
    </lineage>
</organism>
<protein>
    <submittedName>
        <fullName evidence="7">Extracellular ligand-binding receptor</fullName>
    </submittedName>
</protein>
<evidence type="ECO:0000313" key="8">
    <source>
        <dbReference type="Proteomes" id="UP000189670"/>
    </source>
</evidence>